<keyword evidence="3" id="KW-1185">Reference proteome</keyword>
<evidence type="ECO:0000313" key="3">
    <source>
        <dbReference type="Proteomes" id="UP000045051"/>
    </source>
</evidence>
<evidence type="ECO:0000313" key="2">
    <source>
        <dbReference type="EMBL" id="RIY35818.1"/>
    </source>
</evidence>
<organism evidence="1 3">
    <name type="scientific">Capnocytophaga canis</name>
    <dbReference type="NCBI Taxonomy" id="1848903"/>
    <lineage>
        <taxon>Bacteria</taxon>
        <taxon>Pseudomonadati</taxon>
        <taxon>Bacteroidota</taxon>
        <taxon>Flavobacteriia</taxon>
        <taxon>Flavobacteriales</taxon>
        <taxon>Flavobacteriaceae</taxon>
        <taxon>Capnocytophaga</taxon>
    </lineage>
</organism>
<sequence length="230" mass="27293">MNIVTIEDIIKLEISKEDVILCIEKTKKHEFINNLRYRHKNVQFDCKLRGYIGELAIAKWFANNDITLSSTNYLEDGENIDIDFLVKGKNIELKTSLIPDADKNLATTISKRDIKLIKRGNDSIEQLRGDIHMQIYFSHKTKERDNWLKTQDINLHNDSEYLYNKFQADQYLNTTFFVAWIDKPSLITKINSIPISQRYWSFRYSQRFFWNCKLNVSRKPIELISYINNL</sequence>
<accession>A0A0B7HWM9</accession>
<evidence type="ECO:0000313" key="4">
    <source>
        <dbReference type="Proteomes" id="UP000265497"/>
    </source>
</evidence>
<dbReference type="EMBL" id="NSDI01000009">
    <property type="protein sequence ID" value="RIY35818.1"/>
    <property type="molecule type" value="Genomic_DNA"/>
</dbReference>
<name>A0A0B7HWM9_9FLAO</name>
<reference evidence="1 3" key="1">
    <citation type="submission" date="2015-01" db="EMBL/GenBank/DDBJ databases">
        <authorList>
            <person name="MANFREDI Pablo"/>
        </authorList>
    </citation>
    <scope>NUCLEOTIDE SEQUENCE [LARGE SCALE GENOMIC DNA]</scope>
    <source>
        <strain evidence="1 3">CcD38</strain>
    </source>
</reference>
<proteinExistence type="predicted"/>
<dbReference type="Proteomes" id="UP000045051">
    <property type="component" value="Unassembled WGS sequence"/>
</dbReference>
<dbReference type="AlphaFoldDB" id="A0A0B7HWM9"/>
<evidence type="ECO:0000313" key="1">
    <source>
        <dbReference type="EMBL" id="CEN47282.1"/>
    </source>
</evidence>
<dbReference type="Proteomes" id="UP000265497">
    <property type="component" value="Unassembled WGS sequence"/>
</dbReference>
<reference evidence="2 4" key="2">
    <citation type="submission" date="2017-08" db="EMBL/GenBank/DDBJ databases">
        <title>Capnocytophaga canis 17-158 assembly.</title>
        <authorList>
            <person name="Gulvik C.A."/>
        </authorList>
    </citation>
    <scope>NUCLEOTIDE SEQUENCE [LARGE SCALE GENOMIC DNA]</scope>
    <source>
        <strain evidence="2 4">17-158</strain>
    </source>
</reference>
<dbReference type="RefSeq" id="WP_042344539.1">
    <property type="nucleotide sequence ID" value="NZ_CDOH01000101.1"/>
</dbReference>
<dbReference type="EMBL" id="CDOI01000154">
    <property type="protein sequence ID" value="CEN47282.1"/>
    <property type="molecule type" value="Genomic_DNA"/>
</dbReference>
<gene>
    <name evidence="1" type="ORF">CCAND38_420082</name>
    <name evidence="2" type="ORF">CKY20_09470</name>
</gene>
<protein>
    <recommendedName>
        <fullName evidence="5">Restriction endonuclease</fullName>
    </recommendedName>
</protein>
<evidence type="ECO:0008006" key="5">
    <source>
        <dbReference type="Google" id="ProtNLM"/>
    </source>
</evidence>